<accession>X1PVH8</accession>
<comment type="caution">
    <text evidence="2">The sequence shown here is derived from an EMBL/GenBank/DDBJ whole genome shotgun (WGS) entry which is preliminary data.</text>
</comment>
<keyword evidence="1" id="KW-0472">Membrane</keyword>
<evidence type="ECO:0000313" key="2">
    <source>
        <dbReference type="EMBL" id="GAI59888.1"/>
    </source>
</evidence>
<protein>
    <submittedName>
        <fullName evidence="2">Uncharacterized protein</fullName>
    </submittedName>
</protein>
<proteinExistence type="predicted"/>
<dbReference type="AlphaFoldDB" id="X1PVH8"/>
<organism evidence="2">
    <name type="scientific">marine sediment metagenome</name>
    <dbReference type="NCBI Taxonomy" id="412755"/>
    <lineage>
        <taxon>unclassified sequences</taxon>
        <taxon>metagenomes</taxon>
        <taxon>ecological metagenomes</taxon>
    </lineage>
</organism>
<feature type="transmembrane region" description="Helical" evidence="1">
    <location>
        <begin position="61"/>
        <end position="83"/>
    </location>
</feature>
<keyword evidence="1" id="KW-0812">Transmembrane</keyword>
<name>X1PVH8_9ZZZZ</name>
<keyword evidence="1" id="KW-1133">Transmembrane helix</keyword>
<dbReference type="EMBL" id="BARW01001437">
    <property type="protein sequence ID" value="GAI59888.1"/>
    <property type="molecule type" value="Genomic_DNA"/>
</dbReference>
<feature type="transmembrane region" description="Helical" evidence="1">
    <location>
        <begin position="6"/>
        <end position="27"/>
    </location>
</feature>
<feature type="non-terminal residue" evidence="2">
    <location>
        <position position="1"/>
    </location>
</feature>
<evidence type="ECO:0000256" key="1">
    <source>
        <dbReference type="SAM" id="Phobius"/>
    </source>
</evidence>
<sequence length="91" mass="10835">GRDLKFIIYLILILSYLMAEFLLDMVFKIDFRSKTSRHVPYIILEYAACFSYVFGTLSLDLIIGWIISFFFWTLLGTLVYHIIKQKKKNKE</sequence>
<reference evidence="2" key="1">
    <citation type="journal article" date="2014" name="Front. Microbiol.">
        <title>High frequency of phylogenetically diverse reductive dehalogenase-homologous genes in deep subseafloor sedimentary metagenomes.</title>
        <authorList>
            <person name="Kawai M."/>
            <person name="Futagami T."/>
            <person name="Toyoda A."/>
            <person name="Takaki Y."/>
            <person name="Nishi S."/>
            <person name="Hori S."/>
            <person name="Arai W."/>
            <person name="Tsubouchi T."/>
            <person name="Morono Y."/>
            <person name="Uchiyama I."/>
            <person name="Ito T."/>
            <person name="Fujiyama A."/>
            <person name="Inagaki F."/>
            <person name="Takami H."/>
        </authorList>
    </citation>
    <scope>NUCLEOTIDE SEQUENCE</scope>
    <source>
        <strain evidence="2">Expedition CK06-06</strain>
    </source>
</reference>
<gene>
    <name evidence="2" type="ORF">S12H4_04591</name>
</gene>